<keyword evidence="3" id="KW-1185">Reference proteome</keyword>
<protein>
    <submittedName>
        <fullName evidence="2">Uncharacterized protein</fullName>
    </submittedName>
</protein>
<evidence type="ECO:0000256" key="1">
    <source>
        <dbReference type="SAM" id="Phobius"/>
    </source>
</evidence>
<feature type="transmembrane region" description="Helical" evidence="1">
    <location>
        <begin position="79"/>
        <end position="101"/>
    </location>
</feature>
<feature type="transmembrane region" description="Helical" evidence="1">
    <location>
        <begin position="38"/>
        <end position="58"/>
    </location>
</feature>
<dbReference type="AlphaFoldDB" id="A0ABC8RJK4"/>
<gene>
    <name evidence="2" type="ORF">ILEXP_LOCUS10552</name>
</gene>
<name>A0ABC8RJK4_9AQUA</name>
<keyword evidence="1" id="KW-1133">Transmembrane helix</keyword>
<keyword evidence="1" id="KW-0812">Transmembrane</keyword>
<proteinExistence type="predicted"/>
<evidence type="ECO:0000313" key="3">
    <source>
        <dbReference type="Proteomes" id="UP001642360"/>
    </source>
</evidence>
<evidence type="ECO:0000313" key="2">
    <source>
        <dbReference type="EMBL" id="CAK9142858.1"/>
    </source>
</evidence>
<organism evidence="2 3">
    <name type="scientific">Ilex paraguariensis</name>
    <name type="common">yerba mate</name>
    <dbReference type="NCBI Taxonomy" id="185542"/>
    <lineage>
        <taxon>Eukaryota</taxon>
        <taxon>Viridiplantae</taxon>
        <taxon>Streptophyta</taxon>
        <taxon>Embryophyta</taxon>
        <taxon>Tracheophyta</taxon>
        <taxon>Spermatophyta</taxon>
        <taxon>Magnoliopsida</taxon>
        <taxon>eudicotyledons</taxon>
        <taxon>Gunneridae</taxon>
        <taxon>Pentapetalae</taxon>
        <taxon>asterids</taxon>
        <taxon>campanulids</taxon>
        <taxon>Aquifoliales</taxon>
        <taxon>Aquifoliaceae</taxon>
        <taxon>Ilex</taxon>
    </lineage>
</organism>
<sequence>MKMGFEPLLWYCQPVANGIWAQTTDGAFGAYTPCATDSAVICISHLVLLGLCFYRIWLIKNNPKVQRFRLRSNHYNYMLGLLAGYCAAEPLFRLVMGISIFNLDGQINLPPFEHVLAVPYDSLFLMYPWK</sequence>
<dbReference type="Proteomes" id="UP001642360">
    <property type="component" value="Unassembled WGS sequence"/>
</dbReference>
<reference evidence="2 3" key="1">
    <citation type="submission" date="2024-02" db="EMBL/GenBank/DDBJ databases">
        <authorList>
            <person name="Vignale AGUSTIN F."/>
            <person name="Sosa J E."/>
            <person name="Modenutti C."/>
        </authorList>
    </citation>
    <scope>NUCLEOTIDE SEQUENCE [LARGE SCALE GENOMIC DNA]</scope>
</reference>
<keyword evidence="1" id="KW-0472">Membrane</keyword>
<comment type="caution">
    <text evidence="2">The sequence shown here is derived from an EMBL/GenBank/DDBJ whole genome shotgun (WGS) entry which is preliminary data.</text>
</comment>
<accession>A0ABC8RJK4</accession>
<dbReference type="EMBL" id="CAUOFW020001258">
    <property type="protein sequence ID" value="CAK9142858.1"/>
    <property type="molecule type" value="Genomic_DNA"/>
</dbReference>